<feature type="compositionally biased region" description="Basic residues" evidence="1">
    <location>
        <begin position="15"/>
        <end position="30"/>
    </location>
</feature>
<feature type="compositionally biased region" description="Low complexity" evidence="1">
    <location>
        <begin position="33"/>
        <end position="44"/>
    </location>
</feature>
<name>A0AA39MKA3_ARMTA</name>
<evidence type="ECO:0000313" key="2">
    <source>
        <dbReference type="EMBL" id="KAK0437432.1"/>
    </source>
</evidence>
<dbReference type="EMBL" id="JAUEPS010000111">
    <property type="protein sequence ID" value="KAK0437432.1"/>
    <property type="molecule type" value="Genomic_DNA"/>
</dbReference>
<accession>A0AA39MKA3</accession>
<feature type="region of interest" description="Disordered" evidence="1">
    <location>
        <begin position="1"/>
        <end position="54"/>
    </location>
</feature>
<protein>
    <recommendedName>
        <fullName evidence="4">C3H1-type domain-containing protein</fullName>
    </recommendedName>
</protein>
<dbReference type="AlphaFoldDB" id="A0AA39MKA3"/>
<feature type="compositionally biased region" description="Polar residues" evidence="1">
    <location>
        <begin position="1"/>
        <end position="12"/>
    </location>
</feature>
<reference evidence="2" key="1">
    <citation type="submission" date="2023-06" db="EMBL/GenBank/DDBJ databases">
        <authorList>
            <consortium name="Lawrence Berkeley National Laboratory"/>
            <person name="Ahrendt S."/>
            <person name="Sahu N."/>
            <person name="Indic B."/>
            <person name="Wong-Bajracharya J."/>
            <person name="Merenyi Z."/>
            <person name="Ke H.-M."/>
            <person name="Monk M."/>
            <person name="Kocsube S."/>
            <person name="Drula E."/>
            <person name="Lipzen A."/>
            <person name="Balint B."/>
            <person name="Henrissat B."/>
            <person name="Andreopoulos B."/>
            <person name="Martin F.M."/>
            <person name="Harder C.B."/>
            <person name="Rigling D."/>
            <person name="Ford K.L."/>
            <person name="Foster G.D."/>
            <person name="Pangilinan J."/>
            <person name="Papanicolaou A."/>
            <person name="Barry K."/>
            <person name="LaButti K."/>
            <person name="Viragh M."/>
            <person name="Koriabine M."/>
            <person name="Yan M."/>
            <person name="Riley R."/>
            <person name="Champramary S."/>
            <person name="Plett K.L."/>
            <person name="Tsai I.J."/>
            <person name="Slot J."/>
            <person name="Sipos G."/>
            <person name="Plett J."/>
            <person name="Nagy L.G."/>
            <person name="Grigoriev I.V."/>
        </authorList>
    </citation>
    <scope>NUCLEOTIDE SEQUENCE</scope>
    <source>
        <strain evidence="2">CCBAS 213</strain>
    </source>
</reference>
<dbReference type="GeneID" id="85354035"/>
<proteinExistence type="predicted"/>
<sequence>MKLTQNESNSGEQTKKRKRKVQHKRRKHHKDTTTSSKSSSGSGSDSDKLRSSYDCPSLPEKLWTAILQDDAVDFDEIFSSINSATIDKEVTVEISEGVSIALDSMKSNNKITQHGHWDITWEAYTEVINYDHAACIIISLRWDVLFSDFHKFVHEKTAYIDSVGVAVVQDAADISKKIVMKPKPMLPNQSAGISDEVCRNYNWGECHFSNKCHHIHACGAW</sequence>
<gene>
    <name evidence="2" type="ORF">EV420DRAFT_1487109</name>
</gene>
<dbReference type="RefSeq" id="XP_060322589.1">
    <property type="nucleotide sequence ID" value="XM_060470487.1"/>
</dbReference>
<dbReference type="Proteomes" id="UP001175211">
    <property type="component" value="Unassembled WGS sequence"/>
</dbReference>
<evidence type="ECO:0000313" key="3">
    <source>
        <dbReference type="Proteomes" id="UP001175211"/>
    </source>
</evidence>
<evidence type="ECO:0000256" key="1">
    <source>
        <dbReference type="SAM" id="MobiDB-lite"/>
    </source>
</evidence>
<organism evidence="2 3">
    <name type="scientific">Armillaria tabescens</name>
    <name type="common">Ringless honey mushroom</name>
    <name type="synonym">Agaricus tabescens</name>
    <dbReference type="NCBI Taxonomy" id="1929756"/>
    <lineage>
        <taxon>Eukaryota</taxon>
        <taxon>Fungi</taxon>
        <taxon>Dikarya</taxon>
        <taxon>Basidiomycota</taxon>
        <taxon>Agaricomycotina</taxon>
        <taxon>Agaricomycetes</taxon>
        <taxon>Agaricomycetidae</taxon>
        <taxon>Agaricales</taxon>
        <taxon>Marasmiineae</taxon>
        <taxon>Physalacriaceae</taxon>
        <taxon>Desarmillaria</taxon>
    </lineage>
</organism>
<evidence type="ECO:0008006" key="4">
    <source>
        <dbReference type="Google" id="ProtNLM"/>
    </source>
</evidence>
<comment type="caution">
    <text evidence="2">The sequence shown here is derived from an EMBL/GenBank/DDBJ whole genome shotgun (WGS) entry which is preliminary data.</text>
</comment>
<keyword evidence="3" id="KW-1185">Reference proteome</keyword>